<protein>
    <submittedName>
        <fullName evidence="2">Uncharacterized protein</fullName>
    </submittedName>
</protein>
<evidence type="ECO:0000313" key="3">
    <source>
        <dbReference type="Proteomes" id="UP000030671"/>
    </source>
</evidence>
<dbReference type="EMBL" id="KI925465">
    <property type="protein sequence ID" value="ETW76018.1"/>
    <property type="molecule type" value="Genomic_DNA"/>
</dbReference>
<name>W4JR49_HETIT</name>
<feature type="compositionally biased region" description="Gly residues" evidence="1">
    <location>
        <begin position="116"/>
        <end position="128"/>
    </location>
</feature>
<evidence type="ECO:0000256" key="1">
    <source>
        <dbReference type="SAM" id="MobiDB-lite"/>
    </source>
</evidence>
<sequence>MTQRRDRHGILYINPCPAAVALHPLNHHSLFAASPEAGFIVNAPVNGVWPTHDPPASKREMTQDNNAIRWLSSLSVRTARVAQRRHSSRIGSLRRPCKSLSACRVHRAPPSQGKMKAGGEGAGTFGAA</sequence>
<dbReference type="HOGENOM" id="CLU_1959864_0_0_1"/>
<dbReference type="Proteomes" id="UP000030671">
    <property type="component" value="Unassembled WGS sequence"/>
</dbReference>
<accession>W4JR49</accession>
<evidence type="ECO:0000313" key="2">
    <source>
        <dbReference type="EMBL" id="ETW76018.1"/>
    </source>
</evidence>
<proteinExistence type="predicted"/>
<dbReference type="RefSeq" id="XP_009552243.1">
    <property type="nucleotide sequence ID" value="XM_009553948.1"/>
</dbReference>
<dbReference type="GeneID" id="20676638"/>
<keyword evidence="3" id="KW-1185">Reference proteome</keyword>
<gene>
    <name evidence="2" type="ORF">HETIRDRAFT_455623</name>
</gene>
<dbReference type="AlphaFoldDB" id="W4JR49"/>
<reference evidence="2 3" key="1">
    <citation type="journal article" date="2012" name="New Phytol.">
        <title>Insight into trade-off between wood decay and parasitism from the genome of a fungal forest pathogen.</title>
        <authorList>
            <person name="Olson A."/>
            <person name="Aerts A."/>
            <person name="Asiegbu F."/>
            <person name="Belbahri L."/>
            <person name="Bouzid O."/>
            <person name="Broberg A."/>
            <person name="Canback B."/>
            <person name="Coutinho P.M."/>
            <person name="Cullen D."/>
            <person name="Dalman K."/>
            <person name="Deflorio G."/>
            <person name="van Diepen L.T."/>
            <person name="Dunand C."/>
            <person name="Duplessis S."/>
            <person name="Durling M."/>
            <person name="Gonthier P."/>
            <person name="Grimwood J."/>
            <person name="Fossdal C.G."/>
            <person name="Hansson D."/>
            <person name="Henrissat B."/>
            <person name="Hietala A."/>
            <person name="Himmelstrand K."/>
            <person name="Hoffmeister D."/>
            <person name="Hogberg N."/>
            <person name="James T.Y."/>
            <person name="Karlsson M."/>
            <person name="Kohler A."/>
            <person name="Kues U."/>
            <person name="Lee Y.H."/>
            <person name="Lin Y.C."/>
            <person name="Lind M."/>
            <person name="Lindquist E."/>
            <person name="Lombard V."/>
            <person name="Lucas S."/>
            <person name="Lunden K."/>
            <person name="Morin E."/>
            <person name="Murat C."/>
            <person name="Park J."/>
            <person name="Raffaello T."/>
            <person name="Rouze P."/>
            <person name="Salamov A."/>
            <person name="Schmutz J."/>
            <person name="Solheim H."/>
            <person name="Stahlberg J."/>
            <person name="Velez H."/>
            <person name="de Vries R.P."/>
            <person name="Wiebenga A."/>
            <person name="Woodward S."/>
            <person name="Yakovlev I."/>
            <person name="Garbelotto M."/>
            <person name="Martin F."/>
            <person name="Grigoriev I.V."/>
            <person name="Stenlid J."/>
        </authorList>
    </citation>
    <scope>NUCLEOTIDE SEQUENCE [LARGE SCALE GENOMIC DNA]</scope>
    <source>
        <strain evidence="2 3">TC 32-1</strain>
    </source>
</reference>
<dbReference type="KEGG" id="hir:HETIRDRAFT_455623"/>
<feature type="region of interest" description="Disordered" evidence="1">
    <location>
        <begin position="106"/>
        <end position="128"/>
    </location>
</feature>
<organism evidence="2 3">
    <name type="scientific">Heterobasidion irregulare (strain TC 32-1)</name>
    <dbReference type="NCBI Taxonomy" id="747525"/>
    <lineage>
        <taxon>Eukaryota</taxon>
        <taxon>Fungi</taxon>
        <taxon>Dikarya</taxon>
        <taxon>Basidiomycota</taxon>
        <taxon>Agaricomycotina</taxon>
        <taxon>Agaricomycetes</taxon>
        <taxon>Russulales</taxon>
        <taxon>Bondarzewiaceae</taxon>
        <taxon>Heterobasidion</taxon>
        <taxon>Heterobasidion annosum species complex</taxon>
    </lineage>
</organism>
<dbReference type="InParanoid" id="W4JR49"/>